<dbReference type="EMBL" id="VAUV01000016">
    <property type="protein sequence ID" value="TLD69094.1"/>
    <property type="molecule type" value="Genomic_DNA"/>
</dbReference>
<evidence type="ECO:0000313" key="2">
    <source>
        <dbReference type="Proteomes" id="UP000306196"/>
    </source>
</evidence>
<keyword evidence="2" id="KW-1185">Reference proteome</keyword>
<comment type="caution">
    <text evidence="1">The sequence shown here is derived from an EMBL/GenBank/DDBJ whole genome shotgun (WGS) entry which is preliminary data.</text>
</comment>
<accession>A0A5R8K9W7</accession>
<dbReference type="OrthoDB" id="178147at2"/>
<name>A0A5R8K9W7_9BACT</name>
<proteinExistence type="predicted"/>
<protein>
    <submittedName>
        <fullName evidence="1">Uncharacterized protein</fullName>
    </submittedName>
</protein>
<gene>
    <name evidence="1" type="ORF">FEM03_19705</name>
</gene>
<organism evidence="1 2">
    <name type="scientific">Phragmitibacter flavus</name>
    <dbReference type="NCBI Taxonomy" id="2576071"/>
    <lineage>
        <taxon>Bacteria</taxon>
        <taxon>Pseudomonadati</taxon>
        <taxon>Verrucomicrobiota</taxon>
        <taxon>Verrucomicrobiia</taxon>
        <taxon>Verrucomicrobiales</taxon>
        <taxon>Verrucomicrobiaceae</taxon>
        <taxon>Phragmitibacter</taxon>
    </lineage>
</organism>
<evidence type="ECO:0000313" key="1">
    <source>
        <dbReference type="EMBL" id="TLD69094.1"/>
    </source>
</evidence>
<dbReference type="RefSeq" id="WP_138088018.1">
    <property type="nucleotide sequence ID" value="NZ_VAUV01000016.1"/>
</dbReference>
<reference evidence="1 2" key="1">
    <citation type="submission" date="2019-05" db="EMBL/GenBank/DDBJ databases">
        <title>Verrucobacter flavum gen. nov., sp. nov. a new member of the family Verrucomicrobiaceae.</title>
        <authorList>
            <person name="Szuroczki S."/>
            <person name="Abbaszade G."/>
            <person name="Szabo A."/>
            <person name="Felfoldi T."/>
            <person name="Schumann P."/>
            <person name="Boka K."/>
            <person name="Keki Z."/>
            <person name="Toumi M."/>
            <person name="Toth E."/>
        </authorList>
    </citation>
    <scope>NUCLEOTIDE SEQUENCE [LARGE SCALE GENOMIC DNA]</scope>
    <source>
        <strain evidence="1 2">MG-N-17</strain>
    </source>
</reference>
<dbReference type="Proteomes" id="UP000306196">
    <property type="component" value="Unassembled WGS sequence"/>
</dbReference>
<sequence length="466" mass="53274">MTAFYQDRAVQQRLTEFLGSDLIEQATSVYLTHLDGCTFDRRSLRPPSELDWFLQRDLDIARSVADTHSLLLHLDVEYVNFDSPAEAYLNPQRAFALQEPVVAVIETLLLEWGIRPLHLITGQGHHFVWRIKLDSEVAQQLVQHSPAPELVSLCEKRLPTLLHDRISPDMQKAFSGISLVMEYLVHRVKERAAALCEIPVEITAVHVGPGTSGQREIISLDISEYGDPLASRVIRMPFTNYLKPSSRNLPSSAVPSGLPDVIHAIPLHEMNVQQALGIQRDEDAVMELARRACVRIPEQAMGTQHLLNSYLASRLRRFHQFFYSAQHEPKDRWDETYRRVPLTELPNCVQHLLEHPNDLLLKPAGMQLVSRSLLAMGWHPRHIAGLVRSKFEDPQFRWGVDWNLYEPATRADFYTRIFAGLYETGLDQLVDFNCVSTREKGFCFLRPTGCIGLEQQRHTLLTHQCK</sequence>
<dbReference type="AlphaFoldDB" id="A0A5R8K9W7"/>